<evidence type="ECO:0000256" key="1">
    <source>
        <dbReference type="ARBA" id="ARBA00004123"/>
    </source>
</evidence>
<reference evidence="11" key="1">
    <citation type="submission" date="2016-05" db="EMBL/GenBank/DDBJ databases">
        <title>Comparative genomics of biotechnologically important yeasts.</title>
        <authorList>
            <consortium name="DOE Joint Genome Institute"/>
            <person name="Riley R."/>
            <person name="Haridas S."/>
            <person name="Wolfe K.H."/>
            <person name="Lopes M.R."/>
            <person name="Hittinger C.T."/>
            <person name="Goker M."/>
            <person name="Salamov A."/>
            <person name="Wisecaver J."/>
            <person name="Long T.M."/>
            <person name="Aerts A.L."/>
            <person name="Barry K."/>
            <person name="Choi C."/>
            <person name="Clum A."/>
            <person name="Coughlan A.Y."/>
            <person name="Deshpande S."/>
            <person name="Douglass A.P."/>
            <person name="Hanson S.J."/>
            <person name="Klenk H.-P."/>
            <person name="Labutti K."/>
            <person name="Lapidus A."/>
            <person name="Lindquist E."/>
            <person name="Lipzen A."/>
            <person name="Meier-Kolthoff J.P."/>
            <person name="Ohm R.A."/>
            <person name="Otillar R.P."/>
            <person name="Pangilinan J."/>
            <person name="Peng Y."/>
            <person name="Rokas A."/>
            <person name="Rosa C.A."/>
            <person name="Scheuner C."/>
            <person name="Sibirny A.A."/>
            <person name="Slot J.C."/>
            <person name="Stielow J.B."/>
            <person name="Sun H."/>
            <person name="Kurtzman C.P."/>
            <person name="Blackwell M."/>
            <person name="Grigoriev I.V."/>
            <person name="Jeffries T.W."/>
        </authorList>
    </citation>
    <scope>NUCLEOTIDE SEQUENCE [LARGE SCALE GENOMIC DNA]</scope>
    <source>
        <strain evidence="11">NRRL Y-12698</strain>
    </source>
</reference>
<evidence type="ECO:0000256" key="2">
    <source>
        <dbReference type="ARBA" id="ARBA00022723"/>
    </source>
</evidence>
<dbReference type="PROSITE" id="PS00463">
    <property type="entry name" value="ZN2_CY6_FUNGAL_1"/>
    <property type="match status" value="1"/>
</dbReference>
<dbReference type="PROSITE" id="PS50048">
    <property type="entry name" value="ZN2_CY6_FUNGAL_2"/>
    <property type="match status" value="1"/>
</dbReference>
<dbReference type="SUPFAM" id="SSF57701">
    <property type="entry name" value="Zn2/Cys6 DNA-binding domain"/>
    <property type="match status" value="1"/>
</dbReference>
<dbReference type="GO" id="GO:0008270">
    <property type="term" value="F:zinc ion binding"/>
    <property type="evidence" value="ECO:0007669"/>
    <property type="project" value="InterPro"/>
</dbReference>
<keyword evidence="8" id="KW-1133">Transmembrane helix</keyword>
<dbReference type="OrthoDB" id="4064873at2759"/>
<dbReference type="PANTHER" id="PTHR47540:SF2">
    <property type="entry name" value="ZN(II)2CYS6 TRANSCRIPTION FACTOR (EUROFUNG)"/>
    <property type="match status" value="1"/>
</dbReference>
<sequence>MSSSSYYQSGIPHLLNQQDVSMAQNQHLVSLPSLPRAHAPDDSRKRTLPLFRAVQRSKQRVRVNTACDRCRTQKVKCSGEQPCGTCARLGKVCEFNPVGVVLPPIRSETSPASITPNPGTVGTPATAAYVLELETKVKYLESLLLKQSPRQASNSDDVRVDDTCYLYSKNKWRLHRRYQNVLTNKLGAELFKQLSPESQAGVIPPRVQFYGWNMSGLHYLKQTSLPAFTDLIRDRTVERELLDYFFREINLLFAIVHESVFREQYAKYVADSGDARASNQTRLFAAILYLIFPLAMRFHEFQLADQPSPYRAGLEEALFEAGFAVIQKLSFEWESFELIQSWFLIFVYLRVLHRQTSLIHALGNAVSMSRSMSINYRLSSRKPYNNMKARRIFWCIYTWDKLNGLQSGRHYTFKDDWDIHLEFPTMDFERENDGWLTWPALAMCHLAQIAGHIQTFKSASLSYTEVQALSLDLQLWHDTYAIRDDTLFDDPSGIAPAVRAQVKLHYYDVVIQLHIRKLFNYVGMSVACPGLSVEHLLTACAGSMDIFAVLEANGALTVPWFLTMLLLFQIGIVSIILINAGLHLPQCNSNLSEVIRVMTRLRGAANDGAVPKYRFEMTSECLWALKMLNHMVCLRLQESIHQLKYIGIDHGSDEVNSARFSQFEVLQRVDAHKSVPDRMLFDSNDQSEGLQAEGPSFAYSNERANGDRSVTPYDPDEVSRQLSGALDSLIKGEGKDFAADSLFGNLQWFDQTPWNFEFNND</sequence>
<protein>
    <recommendedName>
        <fullName evidence="9">Zn(2)-C6 fungal-type domain-containing protein</fullName>
    </recommendedName>
</protein>
<keyword evidence="5" id="KW-0804">Transcription</keyword>
<gene>
    <name evidence="10" type="ORF">BABINDRAFT_159912</name>
</gene>
<evidence type="ECO:0000256" key="6">
    <source>
        <dbReference type="ARBA" id="ARBA00023242"/>
    </source>
</evidence>
<dbReference type="RefSeq" id="XP_018986979.1">
    <property type="nucleotide sequence ID" value="XM_019127952.1"/>
</dbReference>
<keyword evidence="8" id="KW-0472">Membrane</keyword>
<keyword evidence="6" id="KW-0539">Nucleus</keyword>
<keyword evidence="4" id="KW-0238">DNA-binding</keyword>
<dbReference type="InterPro" id="IPR051711">
    <property type="entry name" value="Stress_Response_Reg"/>
</dbReference>
<dbReference type="InterPro" id="IPR036864">
    <property type="entry name" value="Zn2-C6_fun-type_DNA-bd_sf"/>
</dbReference>
<dbReference type="EMBL" id="KV454427">
    <property type="protein sequence ID" value="ODQ81651.1"/>
    <property type="molecule type" value="Genomic_DNA"/>
</dbReference>
<name>A0A1E3QVG1_9ASCO</name>
<evidence type="ECO:0000256" key="7">
    <source>
        <dbReference type="SAM" id="MobiDB-lite"/>
    </source>
</evidence>
<keyword evidence="3" id="KW-0805">Transcription regulation</keyword>
<proteinExistence type="predicted"/>
<organism evidence="10 11">
    <name type="scientific">Babjeviella inositovora NRRL Y-12698</name>
    <dbReference type="NCBI Taxonomy" id="984486"/>
    <lineage>
        <taxon>Eukaryota</taxon>
        <taxon>Fungi</taxon>
        <taxon>Dikarya</taxon>
        <taxon>Ascomycota</taxon>
        <taxon>Saccharomycotina</taxon>
        <taxon>Pichiomycetes</taxon>
        <taxon>Serinales incertae sedis</taxon>
        <taxon>Babjeviella</taxon>
    </lineage>
</organism>
<evidence type="ECO:0000256" key="3">
    <source>
        <dbReference type="ARBA" id="ARBA00023015"/>
    </source>
</evidence>
<evidence type="ECO:0000256" key="4">
    <source>
        <dbReference type="ARBA" id="ARBA00023125"/>
    </source>
</evidence>
<dbReference type="Gene3D" id="4.10.240.10">
    <property type="entry name" value="Zn(2)-C6 fungal-type DNA-binding domain"/>
    <property type="match status" value="1"/>
</dbReference>
<dbReference type="GeneID" id="30145805"/>
<dbReference type="PANTHER" id="PTHR47540">
    <property type="entry name" value="THIAMINE REPRESSIBLE GENES REGULATORY PROTEIN THI5"/>
    <property type="match status" value="1"/>
</dbReference>
<feature type="region of interest" description="Disordered" evidence="7">
    <location>
        <begin position="680"/>
        <end position="715"/>
    </location>
</feature>
<dbReference type="Pfam" id="PF04082">
    <property type="entry name" value="Fungal_trans"/>
    <property type="match status" value="1"/>
</dbReference>
<feature type="transmembrane region" description="Helical" evidence="8">
    <location>
        <begin position="560"/>
        <end position="582"/>
    </location>
</feature>
<evidence type="ECO:0000313" key="10">
    <source>
        <dbReference type="EMBL" id="ODQ81651.1"/>
    </source>
</evidence>
<keyword evidence="8" id="KW-0812">Transmembrane</keyword>
<keyword evidence="11" id="KW-1185">Reference proteome</keyword>
<dbReference type="SMART" id="SM00066">
    <property type="entry name" value="GAL4"/>
    <property type="match status" value="1"/>
</dbReference>
<dbReference type="GO" id="GO:0043565">
    <property type="term" value="F:sequence-specific DNA binding"/>
    <property type="evidence" value="ECO:0007669"/>
    <property type="project" value="TreeGrafter"/>
</dbReference>
<keyword evidence="2" id="KW-0479">Metal-binding</keyword>
<dbReference type="Proteomes" id="UP000094336">
    <property type="component" value="Unassembled WGS sequence"/>
</dbReference>
<dbReference type="Pfam" id="PF00172">
    <property type="entry name" value="Zn_clus"/>
    <property type="match status" value="1"/>
</dbReference>
<evidence type="ECO:0000259" key="9">
    <source>
        <dbReference type="PROSITE" id="PS50048"/>
    </source>
</evidence>
<dbReference type="GO" id="GO:0000981">
    <property type="term" value="F:DNA-binding transcription factor activity, RNA polymerase II-specific"/>
    <property type="evidence" value="ECO:0007669"/>
    <property type="project" value="InterPro"/>
</dbReference>
<evidence type="ECO:0000256" key="5">
    <source>
        <dbReference type="ARBA" id="ARBA00023163"/>
    </source>
</evidence>
<dbReference type="AlphaFoldDB" id="A0A1E3QVG1"/>
<comment type="subcellular location">
    <subcellularLocation>
        <location evidence="1">Nucleus</location>
    </subcellularLocation>
</comment>
<dbReference type="CDD" id="cd12148">
    <property type="entry name" value="fungal_TF_MHR"/>
    <property type="match status" value="1"/>
</dbReference>
<dbReference type="GO" id="GO:0005634">
    <property type="term" value="C:nucleus"/>
    <property type="evidence" value="ECO:0007669"/>
    <property type="project" value="UniProtKB-SubCell"/>
</dbReference>
<dbReference type="InterPro" id="IPR001138">
    <property type="entry name" value="Zn2Cys6_DnaBD"/>
</dbReference>
<evidence type="ECO:0000313" key="11">
    <source>
        <dbReference type="Proteomes" id="UP000094336"/>
    </source>
</evidence>
<dbReference type="GO" id="GO:0045944">
    <property type="term" value="P:positive regulation of transcription by RNA polymerase II"/>
    <property type="evidence" value="ECO:0007669"/>
    <property type="project" value="TreeGrafter"/>
</dbReference>
<dbReference type="CDD" id="cd00067">
    <property type="entry name" value="GAL4"/>
    <property type="match status" value="1"/>
</dbReference>
<dbReference type="GO" id="GO:0006351">
    <property type="term" value="P:DNA-templated transcription"/>
    <property type="evidence" value="ECO:0007669"/>
    <property type="project" value="InterPro"/>
</dbReference>
<dbReference type="InterPro" id="IPR007219">
    <property type="entry name" value="XnlR_reg_dom"/>
</dbReference>
<dbReference type="STRING" id="984486.A0A1E3QVG1"/>
<evidence type="ECO:0000256" key="8">
    <source>
        <dbReference type="SAM" id="Phobius"/>
    </source>
</evidence>
<accession>A0A1E3QVG1</accession>
<dbReference type="SMART" id="SM00906">
    <property type="entry name" value="Fungal_trans"/>
    <property type="match status" value="1"/>
</dbReference>
<feature type="domain" description="Zn(2)-C6 fungal-type" evidence="9">
    <location>
        <begin position="66"/>
        <end position="95"/>
    </location>
</feature>